<dbReference type="InterPro" id="IPR029063">
    <property type="entry name" value="SAM-dependent_MTases_sf"/>
</dbReference>
<dbReference type="GO" id="GO:0008168">
    <property type="term" value="F:methyltransferase activity"/>
    <property type="evidence" value="ECO:0007669"/>
    <property type="project" value="UniProtKB-KW"/>
</dbReference>
<evidence type="ECO:0000313" key="2">
    <source>
        <dbReference type="Proteomes" id="UP001185755"/>
    </source>
</evidence>
<gene>
    <name evidence="1" type="ORF">R3P96_17290</name>
</gene>
<evidence type="ECO:0000313" key="1">
    <source>
        <dbReference type="EMBL" id="MDV6263094.1"/>
    </source>
</evidence>
<accession>A0ABU4BG76</accession>
<comment type="caution">
    <text evidence="1">The sequence shown here is derived from an EMBL/GenBank/DDBJ whole genome shotgun (WGS) entry which is preliminary data.</text>
</comment>
<dbReference type="EC" id="2.1.-.-" evidence="1"/>
<dbReference type="EMBL" id="JAWLJX010000005">
    <property type="protein sequence ID" value="MDV6263094.1"/>
    <property type="molecule type" value="Genomic_DNA"/>
</dbReference>
<protein>
    <submittedName>
        <fullName evidence="1">Class I SAM-dependent methyltransferase</fullName>
        <ecNumber evidence="1">2.1.-.-</ecNumber>
    </submittedName>
</protein>
<keyword evidence="1" id="KW-0808">Transferase</keyword>
<name>A0ABU4BG76_9NOCA</name>
<dbReference type="Proteomes" id="UP001185755">
    <property type="component" value="Unassembled WGS sequence"/>
</dbReference>
<proteinExistence type="predicted"/>
<dbReference type="GO" id="GO:0032259">
    <property type="term" value="P:methylation"/>
    <property type="evidence" value="ECO:0007669"/>
    <property type="project" value="UniProtKB-KW"/>
</dbReference>
<reference evidence="1 2" key="1">
    <citation type="submission" date="2023-10" db="EMBL/GenBank/DDBJ databases">
        <title>Development of a sustainable strategy for remediation of hydrocarbon-contaminated territories based on the waste exchange concept.</title>
        <authorList>
            <person name="Krivoruchko A."/>
        </authorList>
    </citation>
    <scope>NUCLEOTIDE SEQUENCE [LARGE SCALE GENOMIC DNA]</scope>
    <source>
        <strain evidence="1 2">IEGM 1323</strain>
    </source>
</reference>
<dbReference type="RefSeq" id="WP_317565343.1">
    <property type="nucleotide sequence ID" value="NZ_JAWLJX010000005.1"/>
</dbReference>
<keyword evidence="1" id="KW-0489">Methyltransferase</keyword>
<keyword evidence="2" id="KW-1185">Reference proteome</keyword>
<sequence>MIADDVYRRGRAGLPSWLTDSHGRRTPLPIERWLGGAHSTAQDIRADEASIAFCSGPTLDLGCGPGRLTEALTRAGVPALGVDTSSVAVEMTNHRGGRAMQQDIFAALPGAGQWSHVLLADGNIGIGGDPAALLTTVRSLLHETGTAIVESAFEIDDRSTMVRWETGDSVGEWFSWASVGVSALYALAVTAGLQVRRTIESNGRVFMELAVHNIERGTEGL</sequence>
<dbReference type="Gene3D" id="3.40.50.150">
    <property type="entry name" value="Vaccinia Virus protein VP39"/>
    <property type="match status" value="1"/>
</dbReference>
<organism evidence="1 2">
    <name type="scientific">Rhodococcoides yunnanense</name>
    <dbReference type="NCBI Taxonomy" id="278209"/>
    <lineage>
        <taxon>Bacteria</taxon>
        <taxon>Bacillati</taxon>
        <taxon>Actinomycetota</taxon>
        <taxon>Actinomycetes</taxon>
        <taxon>Mycobacteriales</taxon>
        <taxon>Nocardiaceae</taxon>
        <taxon>Rhodococcoides</taxon>
    </lineage>
</organism>
<dbReference type="Pfam" id="PF13489">
    <property type="entry name" value="Methyltransf_23"/>
    <property type="match status" value="1"/>
</dbReference>
<dbReference type="SUPFAM" id="SSF53335">
    <property type="entry name" value="S-adenosyl-L-methionine-dependent methyltransferases"/>
    <property type="match status" value="1"/>
</dbReference>